<dbReference type="SMART" id="SM00943">
    <property type="entry name" value="Prim-Pol"/>
    <property type="match status" value="1"/>
</dbReference>
<keyword evidence="4" id="KW-1185">Reference proteome</keyword>
<protein>
    <recommendedName>
        <fullName evidence="2">DNA primase/polymerase bifunctional N-terminal domain-containing protein</fullName>
    </recommendedName>
</protein>
<evidence type="ECO:0000313" key="4">
    <source>
        <dbReference type="Proteomes" id="UP000622552"/>
    </source>
</evidence>
<dbReference type="SUPFAM" id="SSF56747">
    <property type="entry name" value="Prim-pol domain"/>
    <property type="match status" value="1"/>
</dbReference>
<sequence length="309" mass="33195">MSERQTWARLDPGFSWAGVAGLRPGITLGEAAEEYAAAGLPVLPLHNPAPTACSCRRPDCSSPGKHPRLPRGLLQASTDVGQVRAWWRRWPDANIGLRTGTLADVCDIDRPGQFTVVLGLLAGHPLGPVVRTGSGGWHLWWAATGHGNRVRILDGVDWRGVGGYVVAPPSRHASGHRYEWLRPAEFPLPPCPPRLLRLTSTPRRSPAPDRPGPPRVPRPRRAEATAWVRAAVEGEAHRVAAAQPGERNDTLNAAAFRLGQLVGADLLDAHTVRSALTTAARHCGLDAHETARTIHSGLTAGRLHPRGPA</sequence>
<dbReference type="Proteomes" id="UP000622552">
    <property type="component" value="Unassembled WGS sequence"/>
</dbReference>
<dbReference type="EMBL" id="JADOUF010000001">
    <property type="protein sequence ID" value="MBG6138739.1"/>
    <property type="molecule type" value="Genomic_DNA"/>
</dbReference>
<feature type="domain" description="DNA primase/polymerase bifunctional N-terminal" evidence="2">
    <location>
        <begin position="32"/>
        <end position="195"/>
    </location>
</feature>
<evidence type="ECO:0000259" key="2">
    <source>
        <dbReference type="SMART" id="SM00943"/>
    </source>
</evidence>
<evidence type="ECO:0000256" key="1">
    <source>
        <dbReference type="SAM" id="MobiDB-lite"/>
    </source>
</evidence>
<dbReference type="AlphaFoldDB" id="A0A8J7KL04"/>
<dbReference type="InterPro" id="IPR015330">
    <property type="entry name" value="DNA_primase/pol_bifunc_N"/>
</dbReference>
<evidence type="ECO:0000313" key="3">
    <source>
        <dbReference type="EMBL" id="MBG6138739.1"/>
    </source>
</evidence>
<organism evidence="3 4">
    <name type="scientific">Longispora fulva</name>
    <dbReference type="NCBI Taxonomy" id="619741"/>
    <lineage>
        <taxon>Bacteria</taxon>
        <taxon>Bacillati</taxon>
        <taxon>Actinomycetota</taxon>
        <taxon>Actinomycetes</taxon>
        <taxon>Micromonosporales</taxon>
        <taxon>Micromonosporaceae</taxon>
        <taxon>Longispora</taxon>
    </lineage>
</organism>
<dbReference type="Pfam" id="PF09250">
    <property type="entry name" value="Prim-Pol"/>
    <property type="match status" value="1"/>
</dbReference>
<comment type="caution">
    <text evidence="3">The sequence shown here is derived from an EMBL/GenBank/DDBJ whole genome shotgun (WGS) entry which is preliminary data.</text>
</comment>
<feature type="region of interest" description="Disordered" evidence="1">
    <location>
        <begin position="197"/>
        <end position="221"/>
    </location>
</feature>
<dbReference type="CDD" id="cd04859">
    <property type="entry name" value="Prim_Pol"/>
    <property type="match status" value="1"/>
</dbReference>
<reference evidence="3" key="1">
    <citation type="submission" date="2020-11" db="EMBL/GenBank/DDBJ databases">
        <title>Sequencing the genomes of 1000 actinobacteria strains.</title>
        <authorList>
            <person name="Klenk H.-P."/>
        </authorList>
    </citation>
    <scope>NUCLEOTIDE SEQUENCE</scope>
    <source>
        <strain evidence="3">DSM 45356</strain>
    </source>
</reference>
<gene>
    <name evidence="3" type="ORF">IW245_004933</name>
</gene>
<dbReference type="RefSeq" id="WP_197005464.1">
    <property type="nucleotide sequence ID" value="NZ_BONS01000009.1"/>
</dbReference>
<accession>A0A8J7KL04</accession>
<name>A0A8J7KL04_9ACTN</name>
<proteinExistence type="predicted"/>